<dbReference type="SUPFAM" id="SSF51905">
    <property type="entry name" value="FAD/NAD(P)-binding domain"/>
    <property type="match status" value="1"/>
</dbReference>
<dbReference type="InterPro" id="IPR036188">
    <property type="entry name" value="FAD/NAD-bd_sf"/>
</dbReference>
<protein>
    <submittedName>
        <fullName evidence="3">FAD-binding oxidoreductase</fullName>
    </submittedName>
</protein>
<keyword evidence="1" id="KW-0560">Oxidoreductase</keyword>
<feature type="domain" description="FAD dependent oxidoreductase" evidence="2">
    <location>
        <begin position="24"/>
        <end position="391"/>
    </location>
</feature>
<dbReference type="OrthoDB" id="9806257at2"/>
<name>A0A6H9YV71_9ACTN</name>
<evidence type="ECO:0000313" key="4">
    <source>
        <dbReference type="Proteomes" id="UP000468735"/>
    </source>
</evidence>
<comment type="caution">
    <text evidence="3">The sequence shown here is derived from an EMBL/GenBank/DDBJ whole genome shotgun (WGS) entry which is preliminary data.</text>
</comment>
<dbReference type="PANTHER" id="PTHR13847">
    <property type="entry name" value="SARCOSINE DEHYDROGENASE-RELATED"/>
    <property type="match status" value="1"/>
</dbReference>
<keyword evidence="4" id="KW-1185">Reference proteome</keyword>
<sequence length="513" mass="55627">MSNPTMRSSDLVFAAGAKRPTKADVVIIGNGALGMFLADELVERQVGSVVVVGPSHRDTGASQAAGAMLGCFGETTTESLRTNAARTRFELGISAHDKWPETLRRLDEFAPSDRPLQTTTESHIILNSVGAELDTVNFAAIIDALDQYDKPWKEIDPTDIPGYNPRPESRALRAIHLPTEGAVDARGVLASLERRLRHGGAILLDQTVRRLVGSDEEVTAVELDDGHLIEAGTVVVAAGIHSESLVRTVFDVPDLMPTFPGLGFAMIAKRTGGEPFTSVVRTPNRGFACGLHVVPQGGGLEYYGATNRLVHTISSVTWMADVRFLAQYSMQQLDERAATHEVTKWCSGNRPVTLDGFPLVGWMPLSGLYLMTGTYRDGFHCAPLLAEHVANELQGKSGIIDSIFQPIRKPVATRTVESSIDEYVTHSLAAWFETGAQAAPQMTTSQLTDYYRNMAVQTYEQLGVDYALGPDILWYAQGNLHGARRVARYLRTFKGDGDVDQPTGATTGTGGTR</sequence>
<dbReference type="GO" id="GO:0016491">
    <property type="term" value="F:oxidoreductase activity"/>
    <property type="evidence" value="ECO:0007669"/>
    <property type="project" value="UniProtKB-KW"/>
</dbReference>
<reference evidence="3 4" key="1">
    <citation type="submission" date="2019-09" db="EMBL/GenBank/DDBJ databases">
        <title>Actinomadura physcomitrii sp. nov., a novel actinomycete isolated from moss [Physcomitrium sphaericum (Ludw) Fuernr].</title>
        <authorList>
            <person name="Zhuang X."/>
            <person name="Liu C."/>
        </authorList>
    </citation>
    <scope>NUCLEOTIDE SEQUENCE [LARGE SCALE GENOMIC DNA]</scope>
    <source>
        <strain evidence="3 4">HMC1</strain>
    </source>
</reference>
<dbReference type="GO" id="GO:0005737">
    <property type="term" value="C:cytoplasm"/>
    <property type="evidence" value="ECO:0007669"/>
    <property type="project" value="TreeGrafter"/>
</dbReference>
<evidence type="ECO:0000313" key="3">
    <source>
        <dbReference type="EMBL" id="KAB2343789.1"/>
    </source>
</evidence>
<dbReference type="EMBL" id="WBMT01000018">
    <property type="protein sequence ID" value="KAB2343789.1"/>
    <property type="molecule type" value="Genomic_DNA"/>
</dbReference>
<accession>A0A6H9YV71</accession>
<organism evidence="3 4">
    <name type="scientific">Actinomadura rudentiformis</name>
    <dbReference type="NCBI Taxonomy" id="359158"/>
    <lineage>
        <taxon>Bacteria</taxon>
        <taxon>Bacillati</taxon>
        <taxon>Actinomycetota</taxon>
        <taxon>Actinomycetes</taxon>
        <taxon>Streptosporangiales</taxon>
        <taxon>Thermomonosporaceae</taxon>
        <taxon>Actinomadura</taxon>
    </lineage>
</organism>
<gene>
    <name evidence="3" type="ORF">F8566_34340</name>
</gene>
<dbReference type="Pfam" id="PF01266">
    <property type="entry name" value="DAO"/>
    <property type="match status" value="1"/>
</dbReference>
<dbReference type="RefSeq" id="WP_151566013.1">
    <property type="nucleotide sequence ID" value="NZ_WBMT01000018.1"/>
</dbReference>
<dbReference type="InterPro" id="IPR006076">
    <property type="entry name" value="FAD-dep_OxRdtase"/>
</dbReference>
<dbReference type="AlphaFoldDB" id="A0A6H9YV71"/>
<dbReference type="PANTHER" id="PTHR13847:SF289">
    <property type="entry name" value="GLYCINE OXIDASE"/>
    <property type="match status" value="1"/>
</dbReference>
<evidence type="ECO:0000256" key="1">
    <source>
        <dbReference type="ARBA" id="ARBA00023002"/>
    </source>
</evidence>
<proteinExistence type="predicted"/>
<evidence type="ECO:0000259" key="2">
    <source>
        <dbReference type="Pfam" id="PF01266"/>
    </source>
</evidence>
<dbReference type="Gene3D" id="3.30.9.10">
    <property type="entry name" value="D-Amino Acid Oxidase, subunit A, domain 2"/>
    <property type="match status" value="1"/>
</dbReference>
<dbReference type="Proteomes" id="UP000468735">
    <property type="component" value="Unassembled WGS sequence"/>
</dbReference>
<dbReference type="Gene3D" id="3.50.50.60">
    <property type="entry name" value="FAD/NAD(P)-binding domain"/>
    <property type="match status" value="1"/>
</dbReference>